<dbReference type="GO" id="GO:0006260">
    <property type="term" value="P:DNA replication"/>
    <property type="evidence" value="ECO:0007669"/>
    <property type="project" value="UniProtKB-KW"/>
</dbReference>
<protein>
    <recommendedName>
        <fullName evidence="11">8-oxo-dGTP diphosphatase</fullName>
        <ecNumber evidence="11">3.6.1.55</ecNumber>
    </recommendedName>
</protein>
<evidence type="ECO:0000256" key="8">
    <source>
        <dbReference type="ARBA" id="ARBA00022842"/>
    </source>
</evidence>
<dbReference type="InterPro" id="IPR020476">
    <property type="entry name" value="Nudix_hydrolase"/>
</dbReference>
<dbReference type="InterPro" id="IPR015797">
    <property type="entry name" value="NUDIX_hydrolase-like_dom_sf"/>
</dbReference>
<evidence type="ECO:0000313" key="13">
    <source>
        <dbReference type="EMBL" id="TDD15963.1"/>
    </source>
</evidence>
<dbReference type="RefSeq" id="WP_132326536.1">
    <property type="nucleotide sequence ID" value="NZ_SMKR01000188.1"/>
</dbReference>
<dbReference type="PANTHER" id="PTHR47707">
    <property type="entry name" value="8-OXO-DGTP DIPHOSPHATASE"/>
    <property type="match status" value="1"/>
</dbReference>
<reference evidence="13 14" key="1">
    <citation type="submission" date="2019-02" db="EMBL/GenBank/DDBJ databases">
        <title>Draft genome sequences of novel Actinobacteria.</title>
        <authorList>
            <person name="Sahin N."/>
            <person name="Ay H."/>
            <person name="Saygin H."/>
        </authorList>
    </citation>
    <scope>NUCLEOTIDE SEQUENCE [LARGE SCALE GENOMIC DNA]</scope>
    <source>
        <strain evidence="13 14">16K104</strain>
    </source>
</reference>
<comment type="cofactor">
    <cofactor evidence="1">
        <name>Mg(2+)</name>
        <dbReference type="ChEBI" id="CHEBI:18420"/>
    </cofactor>
</comment>
<evidence type="ECO:0000256" key="6">
    <source>
        <dbReference type="ARBA" id="ARBA00022763"/>
    </source>
</evidence>
<feature type="domain" description="Nudix hydrolase" evidence="12">
    <location>
        <begin position="3"/>
        <end position="125"/>
    </location>
</feature>
<dbReference type="EMBL" id="SMKR01000188">
    <property type="protein sequence ID" value="TDD15963.1"/>
    <property type="molecule type" value="Genomic_DNA"/>
</dbReference>
<dbReference type="OrthoDB" id="9804442at2"/>
<evidence type="ECO:0000313" key="14">
    <source>
        <dbReference type="Proteomes" id="UP000295172"/>
    </source>
</evidence>
<keyword evidence="7 13" id="KW-0378">Hydrolase</keyword>
<keyword evidence="8" id="KW-0460">Magnesium</keyword>
<dbReference type="GO" id="GO:0008413">
    <property type="term" value="F:8-oxo-7,8-dihydroguanosine triphosphate pyrophosphatase activity"/>
    <property type="evidence" value="ECO:0007669"/>
    <property type="project" value="TreeGrafter"/>
</dbReference>
<dbReference type="CDD" id="cd03425">
    <property type="entry name" value="NUDIX_MutT_NudA_like"/>
    <property type="match status" value="1"/>
</dbReference>
<keyword evidence="6" id="KW-0227">DNA damage</keyword>
<dbReference type="GO" id="GO:0006281">
    <property type="term" value="P:DNA repair"/>
    <property type="evidence" value="ECO:0007669"/>
    <property type="project" value="UniProtKB-KW"/>
</dbReference>
<dbReference type="GO" id="GO:0044716">
    <property type="term" value="F:8-oxo-GDP phosphatase activity"/>
    <property type="evidence" value="ECO:0007669"/>
    <property type="project" value="TreeGrafter"/>
</dbReference>
<dbReference type="PRINTS" id="PR00502">
    <property type="entry name" value="NUDIXFAMILY"/>
</dbReference>
<dbReference type="GO" id="GO:0046872">
    <property type="term" value="F:metal ion binding"/>
    <property type="evidence" value="ECO:0007669"/>
    <property type="project" value="UniProtKB-KW"/>
</dbReference>
<dbReference type="GO" id="GO:0044715">
    <property type="term" value="F:8-oxo-dGDP phosphatase activity"/>
    <property type="evidence" value="ECO:0007669"/>
    <property type="project" value="TreeGrafter"/>
</dbReference>
<evidence type="ECO:0000256" key="10">
    <source>
        <dbReference type="ARBA" id="ARBA00035861"/>
    </source>
</evidence>
<evidence type="ECO:0000256" key="2">
    <source>
        <dbReference type="ARBA" id="ARBA00005582"/>
    </source>
</evidence>
<dbReference type="SUPFAM" id="SSF55811">
    <property type="entry name" value="Nudix"/>
    <property type="match status" value="1"/>
</dbReference>
<dbReference type="Proteomes" id="UP000295172">
    <property type="component" value="Unassembled WGS sequence"/>
</dbReference>
<comment type="catalytic activity">
    <reaction evidence="10">
        <text>8-oxo-dGTP + H2O = 8-oxo-dGMP + diphosphate + H(+)</text>
        <dbReference type="Rhea" id="RHEA:31575"/>
        <dbReference type="ChEBI" id="CHEBI:15377"/>
        <dbReference type="ChEBI" id="CHEBI:15378"/>
        <dbReference type="ChEBI" id="CHEBI:33019"/>
        <dbReference type="ChEBI" id="CHEBI:63224"/>
        <dbReference type="ChEBI" id="CHEBI:77896"/>
        <dbReference type="EC" id="3.6.1.55"/>
    </reaction>
</comment>
<dbReference type="AlphaFoldDB" id="A0A4R4WHY3"/>
<dbReference type="PROSITE" id="PS51462">
    <property type="entry name" value="NUDIX"/>
    <property type="match status" value="1"/>
</dbReference>
<dbReference type="Pfam" id="PF00293">
    <property type="entry name" value="NUDIX"/>
    <property type="match status" value="1"/>
</dbReference>
<keyword evidence="3" id="KW-0515">Mutator protein</keyword>
<accession>A0A4R4WHY3</accession>
<keyword evidence="9" id="KW-0234">DNA repair</keyword>
<name>A0A4R4WHY3_9ACTN</name>
<dbReference type="InterPro" id="IPR000086">
    <property type="entry name" value="NUDIX_hydrolase_dom"/>
</dbReference>
<evidence type="ECO:0000256" key="9">
    <source>
        <dbReference type="ARBA" id="ARBA00023204"/>
    </source>
</evidence>
<evidence type="ECO:0000259" key="12">
    <source>
        <dbReference type="PROSITE" id="PS51462"/>
    </source>
</evidence>
<keyword evidence="5" id="KW-0479">Metal-binding</keyword>
<dbReference type="Gene3D" id="3.90.79.10">
    <property type="entry name" value="Nucleoside Triphosphate Pyrophosphohydrolase"/>
    <property type="match status" value="1"/>
</dbReference>
<dbReference type="GO" id="GO:0035539">
    <property type="term" value="F:8-oxo-7,8-dihydrodeoxyguanosine triphosphate pyrophosphatase activity"/>
    <property type="evidence" value="ECO:0007669"/>
    <property type="project" value="UniProtKB-EC"/>
</dbReference>
<evidence type="ECO:0000256" key="11">
    <source>
        <dbReference type="ARBA" id="ARBA00038905"/>
    </source>
</evidence>
<keyword evidence="14" id="KW-1185">Reference proteome</keyword>
<sequence length="131" mass="14232">MSERQIVIGVAVFQDGKVLAALRTGPAGGWEFPGGKVEPCETDHVAGARELREELGLDVRIGASLGADVPIDERYALRVYAADVRAGEPVPLEHAEIRWVGPEDLDSLDWLPADRPFLPAVRHRLGEASEL</sequence>
<evidence type="ECO:0000256" key="4">
    <source>
        <dbReference type="ARBA" id="ARBA00022705"/>
    </source>
</evidence>
<comment type="similarity">
    <text evidence="2">Belongs to the Nudix hydrolase family.</text>
</comment>
<proteinExistence type="inferred from homology"/>
<organism evidence="13 14">
    <name type="scientific">Kribbella turkmenica</name>
    <dbReference type="NCBI Taxonomy" id="2530375"/>
    <lineage>
        <taxon>Bacteria</taxon>
        <taxon>Bacillati</taxon>
        <taxon>Actinomycetota</taxon>
        <taxon>Actinomycetes</taxon>
        <taxon>Propionibacteriales</taxon>
        <taxon>Kribbellaceae</taxon>
        <taxon>Kribbella</taxon>
    </lineage>
</organism>
<evidence type="ECO:0000256" key="3">
    <source>
        <dbReference type="ARBA" id="ARBA00022457"/>
    </source>
</evidence>
<dbReference type="PANTHER" id="PTHR47707:SF1">
    <property type="entry name" value="NUDIX HYDROLASE FAMILY PROTEIN"/>
    <property type="match status" value="1"/>
</dbReference>
<comment type="caution">
    <text evidence="13">The sequence shown here is derived from an EMBL/GenBank/DDBJ whole genome shotgun (WGS) entry which is preliminary data.</text>
</comment>
<evidence type="ECO:0000256" key="1">
    <source>
        <dbReference type="ARBA" id="ARBA00001946"/>
    </source>
</evidence>
<evidence type="ECO:0000256" key="7">
    <source>
        <dbReference type="ARBA" id="ARBA00022801"/>
    </source>
</evidence>
<evidence type="ECO:0000256" key="5">
    <source>
        <dbReference type="ARBA" id="ARBA00022723"/>
    </source>
</evidence>
<keyword evidence="4" id="KW-0235">DNA replication</keyword>
<dbReference type="InterPro" id="IPR047127">
    <property type="entry name" value="MutT-like"/>
</dbReference>
<dbReference type="EC" id="3.6.1.55" evidence="11"/>
<gene>
    <name evidence="13" type="ORF">E1218_30645</name>
</gene>